<dbReference type="EMBL" id="JARKHS020029903">
    <property type="protein sequence ID" value="KAK8762647.1"/>
    <property type="molecule type" value="Genomic_DNA"/>
</dbReference>
<name>A0AAQ4DJK7_AMBAM</name>
<protein>
    <submittedName>
        <fullName evidence="3">Uncharacterized protein</fullName>
    </submittedName>
</protein>
<keyword evidence="4" id="KW-1185">Reference proteome</keyword>
<evidence type="ECO:0000256" key="2">
    <source>
        <dbReference type="SAM" id="SignalP"/>
    </source>
</evidence>
<comment type="caution">
    <text evidence="3">The sequence shown here is derived from an EMBL/GenBank/DDBJ whole genome shotgun (WGS) entry which is preliminary data.</text>
</comment>
<dbReference type="AlphaFoldDB" id="A0AAQ4DJK7"/>
<evidence type="ECO:0000313" key="4">
    <source>
        <dbReference type="Proteomes" id="UP001321473"/>
    </source>
</evidence>
<dbReference type="PANTHER" id="PTHR33289">
    <property type="entry name" value="ANCHORAGE SUBUNIT, PUTATIVE-RELATED"/>
    <property type="match status" value="1"/>
</dbReference>
<sequence>MIAVLCLFALLGNALAVYVPTYGVPVAGYPTVHSVSTVHAAPVATAVHHVVPVKPTVHNVATPYGYRTTGVSYSHRVDAHPVRVPYVYGLSPYGLNYGYGLNALGYTTFLKKWVITPYFHLQVLCLFALLGNALAVYVPTYGVPVAGYPTVRTVSTVHAAPVAAAVTAVHRVEQVNPVVHNVATPFGYRTTGVSYSHRVDAHPVRVPYVYGLSPYGLNYGYGLNALGYTTFLKKCWFRTNCRASSIIAIDTVLCLFAALLSNVLAVYVPTYGVPVAGYPTVPAVTTVQAAPVAAAAAVTAVHHVEQVNPVVHNVATPFGYRTTGVSYSHRYDAHPGRVSYVYGLSPYGLNYGYGLDAFGYPVLKKCDVTIRDDGESEPYCLITVAIQVLCLFAALLSNAFAVYVPTYGVPVAGYPTVPAVTTVQAAPVAATAVTAVHHVEQVNPVVHNVATPFGYRTTGVSYSHRYDAHPGRVSYVYGLSPYGLNYGYGLDAFGYPVLKKCWLPAAVVMTNILDTELGEIYYLSPLVNIWLGSHQVLCLFAALLSNAFAAYVPTYGVPVAGYPTVPAVTTVQAAPVAARRSHRCPPRGAGRVSYVYGLSPYGLNYGYGLDAFGYPVLKKCWLPAAVVMTNILDTELGEIYYLSPLVNIWLGSHQVLCLFVALLSNVLAVYVPTYGVPVAGYPTVPAVTTVQAAPVAAAAVTAVHHVEQVNPVVHNVATPFGYRTTGVSYSHRYDAHPGRVSYVYGLSPYGLNYGYGLDAFGYPVLKKW</sequence>
<keyword evidence="1" id="KW-1133">Transmembrane helix</keyword>
<keyword evidence="2" id="KW-0732">Signal</keyword>
<proteinExistence type="predicted"/>
<keyword evidence="1" id="KW-0472">Membrane</keyword>
<dbReference type="PANTHER" id="PTHR33289:SF2">
    <property type="entry name" value="ANCHORAGE SUBUNIT, PUTATIVE-RELATED"/>
    <property type="match status" value="1"/>
</dbReference>
<evidence type="ECO:0000256" key="1">
    <source>
        <dbReference type="SAM" id="Phobius"/>
    </source>
</evidence>
<organism evidence="3 4">
    <name type="scientific">Amblyomma americanum</name>
    <name type="common">Lone star tick</name>
    <dbReference type="NCBI Taxonomy" id="6943"/>
    <lineage>
        <taxon>Eukaryota</taxon>
        <taxon>Metazoa</taxon>
        <taxon>Ecdysozoa</taxon>
        <taxon>Arthropoda</taxon>
        <taxon>Chelicerata</taxon>
        <taxon>Arachnida</taxon>
        <taxon>Acari</taxon>
        <taxon>Parasitiformes</taxon>
        <taxon>Ixodida</taxon>
        <taxon>Ixodoidea</taxon>
        <taxon>Ixodidae</taxon>
        <taxon>Amblyomminae</taxon>
        <taxon>Amblyomma</taxon>
    </lineage>
</organism>
<dbReference type="Proteomes" id="UP001321473">
    <property type="component" value="Unassembled WGS sequence"/>
</dbReference>
<keyword evidence="1" id="KW-0812">Transmembrane</keyword>
<accession>A0AAQ4DJK7</accession>
<gene>
    <name evidence="3" type="ORF">V5799_026082</name>
</gene>
<feature type="transmembrane region" description="Helical" evidence="1">
    <location>
        <begin position="246"/>
        <end position="268"/>
    </location>
</feature>
<reference evidence="3 4" key="1">
    <citation type="journal article" date="2023" name="Arcadia Sci">
        <title>De novo assembly of a long-read Amblyomma americanum tick genome.</title>
        <authorList>
            <person name="Chou S."/>
            <person name="Poskanzer K.E."/>
            <person name="Rollins M."/>
            <person name="Thuy-Boun P.S."/>
        </authorList>
    </citation>
    <scope>NUCLEOTIDE SEQUENCE [LARGE SCALE GENOMIC DNA]</scope>
    <source>
        <strain evidence="3">F_SG_1</strain>
        <tissue evidence="3">Salivary glands</tissue>
    </source>
</reference>
<feature type="chain" id="PRO_5043022356" evidence="2">
    <location>
        <begin position="17"/>
        <end position="768"/>
    </location>
</feature>
<feature type="signal peptide" evidence="2">
    <location>
        <begin position="1"/>
        <end position="16"/>
    </location>
</feature>
<evidence type="ECO:0000313" key="3">
    <source>
        <dbReference type="EMBL" id="KAK8762647.1"/>
    </source>
</evidence>